<proteinExistence type="predicted"/>
<keyword evidence="2" id="KW-1185">Reference proteome</keyword>
<dbReference type="EMBL" id="CAJVPW010000287">
    <property type="protein sequence ID" value="CAG8449047.1"/>
    <property type="molecule type" value="Genomic_DNA"/>
</dbReference>
<protein>
    <submittedName>
        <fullName evidence="1">16668_t:CDS:1</fullName>
    </submittedName>
</protein>
<organism evidence="1 2">
    <name type="scientific">Cetraspora pellucida</name>
    <dbReference type="NCBI Taxonomy" id="1433469"/>
    <lineage>
        <taxon>Eukaryota</taxon>
        <taxon>Fungi</taxon>
        <taxon>Fungi incertae sedis</taxon>
        <taxon>Mucoromycota</taxon>
        <taxon>Glomeromycotina</taxon>
        <taxon>Glomeromycetes</taxon>
        <taxon>Diversisporales</taxon>
        <taxon>Gigasporaceae</taxon>
        <taxon>Cetraspora</taxon>
    </lineage>
</organism>
<feature type="non-terminal residue" evidence="1">
    <location>
        <position position="1"/>
    </location>
</feature>
<evidence type="ECO:0000313" key="2">
    <source>
        <dbReference type="Proteomes" id="UP000789366"/>
    </source>
</evidence>
<dbReference type="Proteomes" id="UP000789366">
    <property type="component" value="Unassembled WGS sequence"/>
</dbReference>
<accession>A0ACA9K3C3</accession>
<sequence>KYLMINDIECFDFSHHYDLKIVGCGGSSVVYSAIFQGKKYALKSLNNNLRFGDKLFNQLIKEHSKNILIDNGKALISDFGISKSLDDTSDSSSVLMGVPAYIDPRCLQNKIKRDKKSDIYSLGVLFWELTSGIPPFHSSGKISHEESKKPIANTPSDYVKLYKDCRSSNLDQRPTLDEILLRLKNLSKTTTIEFISNDISIQSNFLESNNSESSLLKTTKEISDYANIDELNDHALSISLPIENGHTLSISLPVGNDHTLISVPVRTIDELWNFFVVYFLNTGLLWVFQPHTRDIVVFERSNWIGAFQIFVS</sequence>
<reference evidence="1" key="1">
    <citation type="submission" date="2021-06" db="EMBL/GenBank/DDBJ databases">
        <authorList>
            <person name="Kallberg Y."/>
            <person name="Tangrot J."/>
            <person name="Rosling A."/>
        </authorList>
    </citation>
    <scope>NUCLEOTIDE SEQUENCE</scope>
    <source>
        <strain evidence="1">28 12/20/2015</strain>
    </source>
</reference>
<comment type="caution">
    <text evidence="1">The sequence shown here is derived from an EMBL/GenBank/DDBJ whole genome shotgun (WGS) entry which is preliminary data.</text>
</comment>
<gene>
    <name evidence="1" type="ORF">SPELUC_LOCUS687</name>
</gene>
<name>A0ACA9K3C3_9GLOM</name>
<evidence type="ECO:0000313" key="1">
    <source>
        <dbReference type="EMBL" id="CAG8449047.1"/>
    </source>
</evidence>